<dbReference type="Proteomes" id="UP001230649">
    <property type="component" value="Unassembled WGS sequence"/>
</dbReference>
<organism evidence="1 2">
    <name type="scientific">Naganishia adeliensis</name>
    <dbReference type="NCBI Taxonomy" id="92952"/>
    <lineage>
        <taxon>Eukaryota</taxon>
        <taxon>Fungi</taxon>
        <taxon>Dikarya</taxon>
        <taxon>Basidiomycota</taxon>
        <taxon>Agaricomycotina</taxon>
        <taxon>Tremellomycetes</taxon>
        <taxon>Filobasidiales</taxon>
        <taxon>Filobasidiaceae</taxon>
        <taxon>Naganishia</taxon>
    </lineage>
</organism>
<comment type="caution">
    <text evidence="1">The sequence shown here is derived from an EMBL/GenBank/DDBJ whole genome shotgun (WGS) entry which is preliminary data.</text>
</comment>
<evidence type="ECO:0000313" key="1">
    <source>
        <dbReference type="EMBL" id="KAJ9092525.1"/>
    </source>
</evidence>
<reference evidence="1" key="1">
    <citation type="submission" date="2023-04" db="EMBL/GenBank/DDBJ databases">
        <title>Draft Genome sequencing of Naganishia species isolated from polar environments using Oxford Nanopore Technology.</title>
        <authorList>
            <person name="Leo P."/>
            <person name="Venkateswaran K."/>
        </authorList>
    </citation>
    <scope>NUCLEOTIDE SEQUENCE</scope>
    <source>
        <strain evidence="1">MNA-CCFEE 5262</strain>
    </source>
</reference>
<protein>
    <submittedName>
        <fullName evidence="1">Uncharacterized protein</fullName>
    </submittedName>
</protein>
<gene>
    <name evidence="1" type="ORF">QFC20_007338</name>
</gene>
<evidence type="ECO:0000313" key="2">
    <source>
        <dbReference type="Proteomes" id="UP001230649"/>
    </source>
</evidence>
<name>A0ACC2V086_9TREE</name>
<keyword evidence="2" id="KW-1185">Reference proteome</keyword>
<sequence length="196" mass="21692">MANLGVPIKLLHEALGHVVTCELKTGQLYRGTLLEAEDSCNISLREITVTARDGRVSQLEQVYIRGSMVRYFIVPDMLANAPMFKRVGPNAMRGRGIGTVAEQRSNVPTLEEETAGPRVKVFVDKPLFYSLDQEKNRKRQEPRGRTPPLGSLGRGNEGQIAVGGAWDVQWYEKTSGEVYVCMTMNLLKVGNRALGS</sequence>
<accession>A0ACC2V086</accession>
<proteinExistence type="predicted"/>
<dbReference type="EMBL" id="JASBWS010000171">
    <property type="protein sequence ID" value="KAJ9092525.1"/>
    <property type="molecule type" value="Genomic_DNA"/>
</dbReference>